<feature type="modified residue" description="4-aspartylphosphate" evidence="2">
    <location>
        <position position="53"/>
    </location>
</feature>
<organism evidence="6 7">
    <name type="scientific">Bartonella choladocola</name>
    <dbReference type="NCBI Taxonomy" id="2750995"/>
    <lineage>
        <taxon>Bacteria</taxon>
        <taxon>Pseudomonadati</taxon>
        <taxon>Pseudomonadota</taxon>
        <taxon>Alphaproteobacteria</taxon>
        <taxon>Hyphomicrobiales</taxon>
        <taxon>Bartonellaceae</taxon>
        <taxon>Bartonella</taxon>
    </lineage>
</organism>
<dbReference type="CDD" id="cd00383">
    <property type="entry name" value="trans_reg_C"/>
    <property type="match status" value="1"/>
</dbReference>
<dbReference type="OrthoDB" id="9784252at2"/>
<dbReference type="GO" id="GO:0032993">
    <property type="term" value="C:protein-DNA complex"/>
    <property type="evidence" value="ECO:0007669"/>
    <property type="project" value="TreeGrafter"/>
</dbReference>
<dbReference type="InterPro" id="IPR011006">
    <property type="entry name" value="CheY-like_superfamily"/>
</dbReference>
<sequence length="245" mass="27422">MSGKILIVEDDVELADGLMALLKCLPYEIKVHHRGNTAEEIIHDFKPDLIILDIGLPGKSGLEICEAIRPHFHGAIFIYTSYDDNQDQIIGFGVDADSYISKLEDPKVLVSRIESKMRRLMAEALSNRQNLSIESEKNFLRIGSLTIDPDTKEATIDGVPLPLTSNEKVLLYLFATKINIALDRDYLSETVLGKPYSPEDRSVDVAVNRLNQKLKSRSGNCGEIVSKRGIGYIYAYNLPLENKDK</sequence>
<dbReference type="Pfam" id="PF00486">
    <property type="entry name" value="Trans_reg_C"/>
    <property type="match status" value="1"/>
</dbReference>
<name>A0A1U9MJC4_9HYPH</name>
<dbReference type="InterPro" id="IPR001867">
    <property type="entry name" value="OmpR/PhoB-type_DNA-bd"/>
</dbReference>
<dbReference type="Pfam" id="PF00072">
    <property type="entry name" value="Response_reg"/>
    <property type="match status" value="1"/>
</dbReference>
<accession>A0A1U9MJC4</accession>
<dbReference type="Proteomes" id="UP000189632">
    <property type="component" value="Chromosome"/>
</dbReference>
<dbReference type="GO" id="GO:0000156">
    <property type="term" value="F:phosphorelay response regulator activity"/>
    <property type="evidence" value="ECO:0007669"/>
    <property type="project" value="TreeGrafter"/>
</dbReference>
<dbReference type="GO" id="GO:0006355">
    <property type="term" value="P:regulation of DNA-templated transcription"/>
    <property type="evidence" value="ECO:0007669"/>
    <property type="project" value="InterPro"/>
</dbReference>
<dbReference type="Gene3D" id="1.10.10.10">
    <property type="entry name" value="Winged helix-like DNA-binding domain superfamily/Winged helix DNA-binding domain"/>
    <property type="match status" value="1"/>
</dbReference>
<keyword evidence="1 3" id="KW-0238">DNA-binding</keyword>
<dbReference type="GO" id="GO:0000976">
    <property type="term" value="F:transcription cis-regulatory region binding"/>
    <property type="evidence" value="ECO:0007669"/>
    <property type="project" value="TreeGrafter"/>
</dbReference>
<dbReference type="InterPro" id="IPR039420">
    <property type="entry name" value="WalR-like"/>
</dbReference>
<gene>
    <name evidence="6" type="ORF">BBC0122_018610</name>
</gene>
<protein>
    <submittedName>
        <fullName evidence="6">Response regulator RstA, two-component system</fullName>
    </submittedName>
</protein>
<dbReference type="SMART" id="SM00448">
    <property type="entry name" value="REC"/>
    <property type="match status" value="1"/>
</dbReference>
<dbReference type="InterPro" id="IPR001789">
    <property type="entry name" value="Sig_transdc_resp-reg_receiver"/>
</dbReference>
<dbReference type="SMART" id="SM00862">
    <property type="entry name" value="Trans_reg_C"/>
    <property type="match status" value="1"/>
</dbReference>
<feature type="DNA-binding region" description="OmpR/PhoB-type" evidence="3">
    <location>
        <begin position="137"/>
        <end position="236"/>
    </location>
</feature>
<evidence type="ECO:0000256" key="3">
    <source>
        <dbReference type="PROSITE-ProRule" id="PRU01091"/>
    </source>
</evidence>
<dbReference type="InterPro" id="IPR016032">
    <property type="entry name" value="Sig_transdc_resp-reg_C-effctor"/>
</dbReference>
<evidence type="ECO:0000313" key="6">
    <source>
        <dbReference type="EMBL" id="AQT47956.1"/>
    </source>
</evidence>
<evidence type="ECO:0000256" key="2">
    <source>
        <dbReference type="PROSITE-ProRule" id="PRU00169"/>
    </source>
</evidence>
<feature type="domain" description="Response regulatory" evidence="4">
    <location>
        <begin position="4"/>
        <end position="117"/>
    </location>
</feature>
<dbReference type="RefSeq" id="WP_077993377.1">
    <property type="nucleotide sequence ID" value="NZ_CP015625.1"/>
</dbReference>
<dbReference type="SUPFAM" id="SSF52172">
    <property type="entry name" value="CheY-like"/>
    <property type="match status" value="1"/>
</dbReference>
<dbReference type="PROSITE" id="PS51755">
    <property type="entry name" value="OMPR_PHOB"/>
    <property type="match status" value="1"/>
</dbReference>
<evidence type="ECO:0000256" key="1">
    <source>
        <dbReference type="ARBA" id="ARBA00023125"/>
    </source>
</evidence>
<feature type="domain" description="OmpR/PhoB-type" evidence="5">
    <location>
        <begin position="137"/>
        <end position="236"/>
    </location>
</feature>
<dbReference type="AlphaFoldDB" id="A0A1U9MJC4"/>
<dbReference type="SUPFAM" id="SSF46894">
    <property type="entry name" value="C-terminal effector domain of the bipartite response regulators"/>
    <property type="match status" value="1"/>
</dbReference>
<dbReference type="KEGG" id="bapi:BBC0122_018610"/>
<dbReference type="PANTHER" id="PTHR48111">
    <property type="entry name" value="REGULATOR OF RPOS"/>
    <property type="match status" value="1"/>
</dbReference>
<reference evidence="6 7" key="1">
    <citation type="submission" date="2016-11" db="EMBL/GenBank/DDBJ databases">
        <title>Comparative genomics of Bartonella apis.</title>
        <authorList>
            <person name="Engel P."/>
        </authorList>
    </citation>
    <scope>NUCLEOTIDE SEQUENCE [LARGE SCALE GENOMIC DNA]</scope>
    <source>
        <strain evidence="6 7">BBC0122</strain>
    </source>
</reference>
<keyword evidence="2" id="KW-0597">Phosphoprotein</keyword>
<dbReference type="GO" id="GO:0005829">
    <property type="term" value="C:cytosol"/>
    <property type="evidence" value="ECO:0007669"/>
    <property type="project" value="TreeGrafter"/>
</dbReference>
<evidence type="ECO:0000313" key="7">
    <source>
        <dbReference type="Proteomes" id="UP000189632"/>
    </source>
</evidence>
<evidence type="ECO:0000259" key="4">
    <source>
        <dbReference type="PROSITE" id="PS50110"/>
    </source>
</evidence>
<dbReference type="PANTHER" id="PTHR48111:SF47">
    <property type="entry name" value="TRANSCRIPTIONAL REGULATORY PROTEIN RSTA"/>
    <property type="match status" value="1"/>
</dbReference>
<dbReference type="PROSITE" id="PS50110">
    <property type="entry name" value="RESPONSE_REGULATORY"/>
    <property type="match status" value="1"/>
</dbReference>
<dbReference type="EMBL" id="CP015625">
    <property type="protein sequence ID" value="AQT47956.1"/>
    <property type="molecule type" value="Genomic_DNA"/>
</dbReference>
<evidence type="ECO:0000259" key="5">
    <source>
        <dbReference type="PROSITE" id="PS51755"/>
    </source>
</evidence>
<dbReference type="InterPro" id="IPR036388">
    <property type="entry name" value="WH-like_DNA-bd_sf"/>
</dbReference>
<proteinExistence type="predicted"/>
<keyword evidence="7" id="KW-1185">Reference proteome</keyword>
<dbReference type="Gene3D" id="3.40.50.2300">
    <property type="match status" value="1"/>
</dbReference>